<evidence type="ECO:0008006" key="3">
    <source>
        <dbReference type="Google" id="ProtNLM"/>
    </source>
</evidence>
<dbReference type="InterPro" id="IPR050696">
    <property type="entry name" value="FtsA/MreB"/>
</dbReference>
<dbReference type="PIRSF" id="PIRSF019169">
    <property type="entry name" value="PilM"/>
    <property type="match status" value="1"/>
</dbReference>
<dbReference type="InterPro" id="IPR043129">
    <property type="entry name" value="ATPase_NBD"/>
</dbReference>
<dbReference type="SUPFAM" id="SSF53067">
    <property type="entry name" value="Actin-like ATPase domain"/>
    <property type="match status" value="2"/>
</dbReference>
<gene>
    <name evidence="1" type="ORF">A2114_00920</name>
</gene>
<reference evidence="1 2" key="1">
    <citation type="journal article" date="2016" name="Nat. Commun.">
        <title>Thousands of microbial genomes shed light on interconnected biogeochemical processes in an aquifer system.</title>
        <authorList>
            <person name="Anantharaman K."/>
            <person name="Brown C.T."/>
            <person name="Hug L.A."/>
            <person name="Sharon I."/>
            <person name="Castelle C.J."/>
            <person name="Probst A.J."/>
            <person name="Thomas B.C."/>
            <person name="Singh A."/>
            <person name="Wilkins M.J."/>
            <person name="Karaoz U."/>
            <person name="Brodie E.L."/>
            <person name="Williams K.H."/>
            <person name="Hubbard S.S."/>
            <person name="Banfield J.F."/>
        </authorList>
    </citation>
    <scope>NUCLEOTIDE SEQUENCE [LARGE SCALE GENOMIC DNA]</scope>
</reference>
<dbReference type="Gene3D" id="3.30.420.40">
    <property type="match status" value="2"/>
</dbReference>
<dbReference type="Pfam" id="PF11104">
    <property type="entry name" value="PilM_2"/>
    <property type="match status" value="1"/>
</dbReference>
<dbReference type="AlphaFoldDB" id="A0A1G2QB64"/>
<proteinExistence type="predicted"/>
<comment type="caution">
    <text evidence="1">The sequence shown here is derived from an EMBL/GenBank/DDBJ whole genome shotgun (WGS) entry which is preliminary data.</text>
</comment>
<name>A0A1G2QB64_9BACT</name>
<dbReference type="CDD" id="cd24049">
    <property type="entry name" value="ASKHA_NBD_PilM"/>
    <property type="match status" value="1"/>
</dbReference>
<dbReference type="PANTHER" id="PTHR32432">
    <property type="entry name" value="CELL DIVISION PROTEIN FTSA-RELATED"/>
    <property type="match status" value="1"/>
</dbReference>
<dbReference type="EMBL" id="MHTG01000005">
    <property type="protein sequence ID" value="OHA57814.1"/>
    <property type="molecule type" value="Genomic_DNA"/>
</dbReference>
<evidence type="ECO:0000313" key="1">
    <source>
        <dbReference type="EMBL" id="OHA57814.1"/>
    </source>
</evidence>
<sequence>MDLTLPDFKQLLKTSPKDLFRREASVVGVDVGLSSVKLVQLRKEEGRGVLETYGELSTGPYLGLSVGQAGTATTDQIVQVIKDLCKEANVTTARAAFSISLRSSLLTVINIPPANNIKLAEVIPLEARKYIPVPVSEVMLDWWPIPTQIPSDDETAKHKPPLQVLVAAVHRDVMNQFKEIGKQAGFGQSTFEIETFSAIRSSVRADLSATAVLDLGATTTKMTIVDLGVIKRSHTINKGAQDLTMALATSLNLEFGKAEEIKRKIGLVETAEETQVLPVVSPIVEYIFSEVNKVMVKYGQSEGRSIDRIIMIGGGALIKGLLPIAQAKTGIDITIGSPFDRVETPPFLSPVLAEVGPSFSVATGLALRGLQDL</sequence>
<organism evidence="1 2">
    <name type="scientific">Candidatus Vogelbacteria bacterium GWA1_51_14</name>
    <dbReference type="NCBI Taxonomy" id="1802435"/>
    <lineage>
        <taxon>Bacteria</taxon>
        <taxon>Candidatus Vogeliibacteriota</taxon>
    </lineage>
</organism>
<dbReference type="STRING" id="1802435.A2114_00920"/>
<evidence type="ECO:0000313" key="2">
    <source>
        <dbReference type="Proteomes" id="UP000176494"/>
    </source>
</evidence>
<dbReference type="NCBIfam" id="TIGR01175">
    <property type="entry name" value="pilM"/>
    <property type="match status" value="1"/>
</dbReference>
<dbReference type="InterPro" id="IPR005883">
    <property type="entry name" value="PilM"/>
</dbReference>
<dbReference type="Proteomes" id="UP000176494">
    <property type="component" value="Unassembled WGS sequence"/>
</dbReference>
<accession>A0A1G2QB64</accession>
<protein>
    <recommendedName>
        <fullName evidence="3">SHS2 domain-containing protein</fullName>
    </recommendedName>
</protein>
<dbReference type="PANTHER" id="PTHR32432:SF3">
    <property type="entry name" value="ETHANOLAMINE UTILIZATION PROTEIN EUTJ"/>
    <property type="match status" value="1"/>
</dbReference>
<dbReference type="Gene3D" id="3.30.1490.300">
    <property type="match status" value="1"/>
</dbReference>